<proteinExistence type="predicted"/>
<organism evidence="1 2">
    <name type="scientific">Fusarium decemcellulare</name>
    <dbReference type="NCBI Taxonomy" id="57161"/>
    <lineage>
        <taxon>Eukaryota</taxon>
        <taxon>Fungi</taxon>
        <taxon>Dikarya</taxon>
        <taxon>Ascomycota</taxon>
        <taxon>Pezizomycotina</taxon>
        <taxon>Sordariomycetes</taxon>
        <taxon>Hypocreomycetidae</taxon>
        <taxon>Hypocreales</taxon>
        <taxon>Nectriaceae</taxon>
        <taxon>Fusarium</taxon>
        <taxon>Fusarium decemcellulare species complex</taxon>
    </lineage>
</organism>
<keyword evidence="2" id="KW-1185">Reference proteome</keyword>
<accession>A0ACC1S1S8</accession>
<dbReference type="EMBL" id="JANRMS010001186">
    <property type="protein sequence ID" value="KAJ3530319.1"/>
    <property type="molecule type" value="Genomic_DNA"/>
</dbReference>
<name>A0ACC1S1S8_9HYPO</name>
<evidence type="ECO:0000313" key="1">
    <source>
        <dbReference type="EMBL" id="KAJ3530319.1"/>
    </source>
</evidence>
<dbReference type="Proteomes" id="UP001148629">
    <property type="component" value="Unassembled WGS sequence"/>
</dbReference>
<comment type="caution">
    <text evidence="1">The sequence shown here is derived from an EMBL/GenBank/DDBJ whole genome shotgun (WGS) entry which is preliminary data.</text>
</comment>
<evidence type="ECO:0000313" key="2">
    <source>
        <dbReference type="Proteomes" id="UP001148629"/>
    </source>
</evidence>
<sequence>MSEHTHYDTRPLLWVARKLLCIFITLMIVDIGMLVISILALIGAGSTDDRQVVQEAVIDFPSPGRHIQRAMVALAALGLVSHPTIGVMLVIRVGRLRRAMSQENAQRLVTFFIFGLVPYLIICVAAWAVCFGFQTAYVPLIVPTALPECHYLGPELVQCGMISSTWVGAIVYSLVHIVLLGLVLRTYYRVQFPPMPESVYEYRGVQQPEDEQIPLPPYQARPPSYRLDVLAIFHKRDTQSACSQCHQHHLIASYCETGHHCDRKSSRSTVHSSKFRRFLEISASAPFSMDQVGFTATGATFARTPSNITTNDRTGESNSKASIFEQPEYHESDETDAESESDSHSETASTQAPTANQVATQGPSRPSANDAGGIPQATRPDESAMNDNGVPNQPRQQTHETEDNGVANQPRQ</sequence>
<reference evidence="1" key="1">
    <citation type="submission" date="2022-08" db="EMBL/GenBank/DDBJ databases">
        <title>Genome Sequence of Fusarium decemcellulare.</title>
        <authorList>
            <person name="Buettner E."/>
        </authorList>
    </citation>
    <scope>NUCLEOTIDE SEQUENCE</scope>
    <source>
        <strain evidence="1">Babe19</strain>
    </source>
</reference>
<gene>
    <name evidence="1" type="ORF">NM208_g9378</name>
</gene>
<protein>
    <submittedName>
        <fullName evidence="1">Uncharacterized protein</fullName>
    </submittedName>
</protein>